<feature type="region of interest" description="Disordered" evidence="1">
    <location>
        <begin position="30"/>
        <end position="272"/>
    </location>
</feature>
<feature type="compositionally biased region" description="Pro residues" evidence="1">
    <location>
        <begin position="326"/>
        <end position="338"/>
    </location>
</feature>
<accession>A0ABR0LXP7</accession>
<organism evidence="2 3">
    <name type="scientific">Cryomyces antarcticus</name>
    <dbReference type="NCBI Taxonomy" id="329879"/>
    <lineage>
        <taxon>Eukaryota</taxon>
        <taxon>Fungi</taxon>
        <taxon>Dikarya</taxon>
        <taxon>Ascomycota</taxon>
        <taxon>Pezizomycotina</taxon>
        <taxon>Dothideomycetes</taxon>
        <taxon>Dothideomycetes incertae sedis</taxon>
        <taxon>Cryomyces</taxon>
    </lineage>
</organism>
<protein>
    <submittedName>
        <fullName evidence="2">Uncharacterized protein</fullName>
    </submittedName>
</protein>
<name>A0ABR0LXP7_9PEZI</name>
<proteinExistence type="predicted"/>
<evidence type="ECO:0000313" key="2">
    <source>
        <dbReference type="EMBL" id="KAK5256112.1"/>
    </source>
</evidence>
<comment type="caution">
    <text evidence="2">The sequence shown here is derived from an EMBL/GenBank/DDBJ whole genome shotgun (WGS) entry which is preliminary data.</text>
</comment>
<feature type="compositionally biased region" description="Low complexity" evidence="1">
    <location>
        <begin position="49"/>
        <end position="58"/>
    </location>
</feature>
<feature type="compositionally biased region" description="Pro residues" evidence="1">
    <location>
        <begin position="293"/>
        <end position="304"/>
    </location>
</feature>
<feature type="compositionally biased region" description="Pro residues" evidence="1">
    <location>
        <begin position="124"/>
        <end position="147"/>
    </location>
</feature>
<feature type="region of interest" description="Disordered" evidence="1">
    <location>
        <begin position="453"/>
        <end position="503"/>
    </location>
</feature>
<feature type="compositionally biased region" description="Low complexity" evidence="1">
    <location>
        <begin position="384"/>
        <end position="405"/>
    </location>
</feature>
<feature type="compositionally biased region" description="Low complexity" evidence="1">
    <location>
        <begin position="339"/>
        <end position="377"/>
    </location>
</feature>
<feature type="compositionally biased region" description="Low complexity" evidence="1">
    <location>
        <begin position="206"/>
        <end position="218"/>
    </location>
</feature>
<evidence type="ECO:0000256" key="1">
    <source>
        <dbReference type="SAM" id="MobiDB-lite"/>
    </source>
</evidence>
<feature type="compositionally biased region" description="Polar residues" evidence="1">
    <location>
        <begin position="96"/>
        <end position="105"/>
    </location>
</feature>
<feature type="compositionally biased region" description="Basic residues" evidence="1">
    <location>
        <begin position="488"/>
        <end position="497"/>
    </location>
</feature>
<feature type="region of interest" description="Disordered" evidence="1">
    <location>
        <begin position="1"/>
        <end position="20"/>
    </location>
</feature>
<feature type="non-terminal residue" evidence="2">
    <location>
        <position position="1"/>
    </location>
</feature>
<sequence length="503" mass="52415">DFADFIRSTGPDKEQNIALPLLANRSMTSLHSVQGVRPSMTGGASSRSNQNQNQNQNQDFVGQSPNRRHSTGKASVSSLADTRRKPQDIPPVPSLKNRTNMQPRSPTGGGSGSSGLADFIRNGPPGPQPNGPQPNGPQPNGPQPNGPQPNSERRNSRGAAPHRSTMDSADLNGLVNDRPGDRAPNTNLGAAERAYAGPGSRDSVQSARASAGSRASAGLPNGNSNARLVAQPAHAAPVQRLEPPEPRMPVRKRSRVKDPYAIDTEDEDDDLLTAMPKPKARHEENLIDFLRNVPPPTVNQPPALPNSTTGGRTILNGTLPAQRGPKGPPSLGPGPGPGRPASASTTSLSLNGTTTMRRASLTSSSAGASSVPSARPAHITNQVSSGTSVPKAGSSSSGSTGNPGAAMTPRSAGSKDVKLARLDAFHPNDLADFLRSSGPEAVNRVNPAYASGALHAAYDDDDDERSPHAGGGAPAPPPTVGRGPREARKAKKFWRKRTYLDMP</sequence>
<keyword evidence="3" id="KW-1185">Reference proteome</keyword>
<feature type="region of interest" description="Disordered" evidence="1">
    <location>
        <begin position="291"/>
        <end position="415"/>
    </location>
</feature>
<evidence type="ECO:0000313" key="3">
    <source>
        <dbReference type="Proteomes" id="UP001357485"/>
    </source>
</evidence>
<dbReference type="EMBL" id="JAVRRA010008686">
    <property type="protein sequence ID" value="KAK5256112.1"/>
    <property type="molecule type" value="Genomic_DNA"/>
</dbReference>
<dbReference type="Proteomes" id="UP001357485">
    <property type="component" value="Unassembled WGS sequence"/>
</dbReference>
<gene>
    <name evidence="2" type="ORF">LTR16_003988</name>
</gene>
<reference evidence="2 3" key="1">
    <citation type="submission" date="2023-08" db="EMBL/GenBank/DDBJ databases">
        <title>Black Yeasts Isolated from many extreme environments.</title>
        <authorList>
            <person name="Coleine C."/>
            <person name="Stajich J.E."/>
            <person name="Selbmann L."/>
        </authorList>
    </citation>
    <scope>NUCLEOTIDE SEQUENCE [LARGE SCALE GENOMIC DNA]</scope>
    <source>
        <strain evidence="2 3">CCFEE 536</strain>
    </source>
</reference>